<name>A0AAN6NG19_9PEZI</name>
<evidence type="ECO:0000313" key="1">
    <source>
        <dbReference type="EMBL" id="KAK3945114.1"/>
    </source>
</evidence>
<protein>
    <submittedName>
        <fullName evidence="1">Uncharacterized protein</fullName>
    </submittedName>
</protein>
<organism evidence="1 2">
    <name type="scientific">Diplogelasinospora grovesii</name>
    <dbReference type="NCBI Taxonomy" id="303347"/>
    <lineage>
        <taxon>Eukaryota</taxon>
        <taxon>Fungi</taxon>
        <taxon>Dikarya</taxon>
        <taxon>Ascomycota</taxon>
        <taxon>Pezizomycotina</taxon>
        <taxon>Sordariomycetes</taxon>
        <taxon>Sordariomycetidae</taxon>
        <taxon>Sordariales</taxon>
        <taxon>Diplogelasinosporaceae</taxon>
        <taxon>Diplogelasinospora</taxon>
    </lineage>
</organism>
<accession>A0AAN6NG19</accession>
<dbReference type="AlphaFoldDB" id="A0AAN6NG19"/>
<keyword evidence="2" id="KW-1185">Reference proteome</keyword>
<comment type="caution">
    <text evidence="1">The sequence shown here is derived from an EMBL/GenBank/DDBJ whole genome shotgun (WGS) entry which is preliminary data.</text>
</comment>
<gene>
    <name evidence="1" type="ORF">QBC46DRAFT_372821</name>
</gene>
<dbReference type="Proteomes" id="UP001303473">
    <property type="component" value="Unassembled WGS sequence"/>
</dbReference>
<proteinExistence type="predicted"/>
<reference evidence="2" key="1">
    <citation type="journal article" date="2023" name="Mol. Phylogenet. Evol.">
        <title>Genome-scale phylogeny and comparative genomics of the fungal order Sordariales.</title>
        <authorList>
            <person name="Hensen N."/>
            <person name="Bonometti L."/>
            <person name="Westerberg I."/>
            <person name="Brannstrom I.O."/>
            <person name="Guillou S."/>
            <person name="Cros-Aarteil S."/>
            <person name="Calhoun S."/>
            <person name="Haridas S."/>
            <person name="Kuo A."/>
            <person name="Mondo S."/>
            <person name="Pangilinan J."/>
            <person name="Riley R."/>
            <person name="LaButti K."/>
            <person name="Andreopoulos B."/>
            <person name="Lipzen A."/>
            <person name="Chen C."/>
            <person name="Yan M."/>
            <person name="Daum C."/>
            <person name="Ng V."/>
            <person name="Clum A."/>
            <person name="Steindorff A."/>
            <person name="Ohm R.A."/>
            <person name="Martin F."/>
            <person name="Silar P."/>
            <person name="Natvig D.O."/>
            <person name="Lalanne C."/>
            <person name="Gautier V."/>
            <person name="Ament-Velasquez S.L."/>
            <person name="Kruys A."/>
            <person name="Hutchinson M.I."/>
            <person name="Powell A.J."/>
            <person name="Barry K."/>
            <person name="Miller A.N."/>
            <person name="Grigoriev I.V."/>
            <person name="Debuchy R."/>
            <person name="Gladieux P."/>
            <person name="Hiltunen Thoren M."/>
            <person name="Johannesson H."/>
        </authorList>
    </citation>
    <scope>NUCLEOTIDE SEQUENCE [LARGE SCALE GENOMIC DNA]</scope>
    <source>
        <strain evidence="2">CBS 340.73</strain>
    </source>
</reference>
<evidence type="ECO:0000313" key="2">
    <source>
        <dbReference type="Proteomes" id="UP001303473"/>
    </source>
</evidence>
<dbReference type="EMBL" id="MU853756">
    <property type="protein sequence ID" value="KAK3945114.1"/>
    <property type="molecule type" value="Genomic_DNA"/>
</dbReference>
<sequence>MVFDVFHDDYDASTAHHKVDLPVLRVDYGRARSHAKVASIQFRGLINDHILQATRQSRLGSQTPIHHFSSMYKMRDHVEIHLSTYRKDDRIPCPRAECEKDGVMLKGHIHFKSHVTRAHNYDTFRMRLS</sequence>